<dbReference type="PANTHER" id="PTHR30146:SF109">
    <property type="entry name" value="HTH-TYPE TRANSCRIPTIONAL REGULATOR GALS"/>
    <property type="match status" value="1"/>
</dbReference>
<organism evidence="5 6">
    <name type="scientific">Kineococcus halophytocola</name>
    <dbReference type="NCBI Taxonomy" id="3234027"/>
    <lineage>
        <taxon>Bacteria</taxon>
        <taxon>Bacillati</taxon>
        <taxon>Actinomycetota</taxon>
        <taxon>Actinomycetes</taxon>
        <taxon>Kineosporiales</taxon>
        <taxon>Kineosporiaceae</taxon>
        <taxon>Kineococcus</taxon>
    </lineage>
</organism>
<dbReference type="Pfam" id="PF00356">
    <property type="entry name" value="LacI"/>
    <property type="match status" value="1"/>
</dbReference>
<keyword evidence="6" id="KW-1185">Reference proteome</keyword>
<dbReference type="SUPFAM" id="SSF47413">
    <property type="entry name" value="lambda repressor-like DNA-binding domains"/>
    <property type="match status" value="1"/>
</dbReference>
<proteinExistence type="predicted"/>
<dbReference type="PROSITE" id="PS00356">
    <property type="entry name" value="HTH_LACI_1"/>
    <property type="match status" value="1"/>
</dbReference>
<dbReference type="PANTHER" id="PTHR30146">
    <property type="entry name" value="LACI-RELATED TRANSCRIPTIONAL REPRESSOR"/>
    <property type="match status" value="1"/>
</dbReference>
<comment type="caution">
    <text evidence="5">The sequence shown here is derived from an EMBL/GenBank/DDBJ whole genome shotgun (WGS) entry which is preliminary data.</text>
</comment>
<dbReference type="RefSeq" id="WP_370440659.1">
    <property type="nucleotide sequence ID" value="NZ_JBGFTU010000006.1"/>
</dbReference>
<gene>
    <name evidence="5" type="ORF">AB2L27_06500</name>
</gene>
<evidence type="ECO:0000256" key="3">
    <source>
        <dbReference type="ARBA" id="ARBA00023163"/>
    </source>
</evidence>
<evidence type="ECO:0000256" key="1">
    <source>
        <dbReference type="ARBA" id="ARBA00023015"/>
    </source>
</evidence>
<dbReference type="PROSITE" id="PS50932">
    <property type="entry name" value="HTH_LACI_2"/>
    <property type="match status" value="1"/>
</dbReference>
<evidence type="ECO:0000313" key="6">
    <source>
        <dbReference type="Proteomes" id="UP001565927"/>
    </source>
</evidence>
<dbReference type="EMBL" id="JBGFTU010000006">
    <property type="protein sequence ID" value="MEZ0164413.1"/>
    <property type="molecule type" value="Genomic_DNA"/>
</dbReference>
<sequence>MATVKEVAQRAGVSLGTVSNVLNRPEVVSEALRTRVQEAIAELGFVRNESARQLRAGVSRTIAVVVLDVANPFFTDVIAGAEDLAERHDALVVMCNSANSADREARHLRRLDQQRVLGVLLTPVHDAPSPALAEVREHGTPVVLVDRGAAGATGQASVAVDDVLGGRLAGEHLLGAGHRTIAYVGGPAPLRQVQDRLRGLREAVGAAGSVLTVDATGLSVRAGSQAAAGILAGPARDRPTAVFCANDLLALGVLNECVRRGVGVPDELAVVGYDDIGFAATATVPLTSVRQPRELLGRTAVELLLAQVEGRPARQVVFEPELVVRRSTGRRPPA</sequence>
<dbReference type="InterPro" id="IPR000843">
    <property type="entry name" value="HTH_LacI"/>
</dbReference>
<dbReference type="InterPro" id="IPR046335">
    <property type="entry name" value="LacI/GalR-like_sensor"/>
</dbReference>
<dbReference type="CDD" id="cd01392">
    <property type="entry name" value="HTH_LacI"/>
    <property type="match status" value="1"/>
</dbReference>
<evidence type="ECO:0000313" key="5">
    <source>
        <dbReference type="EMBL" id="MEZ0164413.1"/>
    </source>
</evidence>
<dbReference type="InterPro" id="IPR028082">
    <property type="entry name" value="Peripla_BP_I"/>
</dbReference>
<accession>A0ABV4GYM3</accession>
<keyword evidence="1" id="KW-0805">Transcription regulation</keyword>
<evidence type="ECO:0000259" key="4">
    <source>
        <dbReference type="PROSITE" id="PS50932"/>
    </source>
</evidence>
<dbReference type="Gene3D" id="1.10.260.40">
    <property type="entry name" value="lambda repressor-like DNA-binding domains"/>
    <property type="match status" value="1"/>
</dbReference>
<dbReference type="Gene3D" id="3.40.50.2300">
    <property type="match status" value="2"/>
</dbReference>
<protein>
    <submittedName>
        <fullName evidence="5">LacI family DNA-binding transcriptional regulator</fullName>
    </submittedName>
</protein>
<feature type="domain" description="HTH lacI-type" evidence="4">
    <location>
        <begin position="2"/>
        <end position="56"/>
    </location>
</feature>
<dbReference type="SMART" id="SM00354">
    <property type="entry name" value="HTH_LACI"/>
    <property type="match status" value="1"/>
</dbReference>
<keyword evidence="2 5" id="KW-0238">DNA-binding</keyword>
<dbReference type="Pfam" id="PF13377">
    <property type="entry name" value="Peripla_BP_3"/>
    <property type="match status" value="1"/>
</dbReference>
<dbReference type="Proteomes" id="UP001565927">
    <property type="component" value="Unassembled WGS sequence"/>
</dbReference>
<dbReference type="InterPro" id="IPR010982">
    <property type="entry name" value="Lambda_DNA-bd_dom_sf"/>
</dbReference>
<evidence type="ECO:0000256" key="2">
    <source>
        <dbReference type="ARBA" id="ARBA00023125"/>
    </source>
</evidence>
<name>A0ABV4GYM3_9ACTN</name>
<keyword evidence="3" id="KW-0804">Transcription</keyword>
<reference evidence="5 6" key="1">
    <citation type="submission" date="2024-07" db="EMBL/GenBank/DDBJ databases">
        <authorList>
            <person name="Thanompreechachai J."/>
            <person name="Duangmal K."/>
        </authorList>
    </citation>
    <scope>NUCLEOTIDE SEQUENCE [LARGE SCALE GENOMIC DNA]</scope>
    <source>
        <strain evidence="5 6">LSe6-4</strain>
    </source>
</reference>
<dbReference type="GO" id="GO:0003677">
    <property type="term" value="F:DNA binding"/>
    <property type="evidence" value="ECO:0007669"/>
    <property type="project" value="UniProtKB-KW"/>
</dbReference>
<dbReference type="SUPFAM" id="SSF53822">
    <property type="entry name" value="Periplasmic binding protein-like I"/>
    <property type="match status" value="1"/>
</dbReference>